<keyword evidence="9" id="KW-0448">Lipopolysaccharide biosynthesis</keyword>
<sequence>MNAARALYSLLTWGAQPLLRRKLRRRAVAEPGYAYAVGERFGRYPAPIDSLMPHSSTDPLGRFVWVHAVSLGETRAAAILLAQLREQLPGMRLLLTHGTATGRAEGEKLLLPGDVQVWQPWDTPGAVGRFLRKFRPAIGILMETEVWPNLVAGCRQRRIPLVLANARFNEISLRKAQRLSALARPAYGGLAAVWAQTQEDATRLAAMGAPVRGVLGNLKFDVVPDAQLLERGREWRTRTGRPVVLLASSREGEEAMWLEQIQKIRQKSPQALVDHASAAINSEASGDDLPPVQWLIVPRHPQRFDEVHHLLQRAGLSVSRRSTWAAAPGAADVWLGDSIGEMALYYGLADVALLGGSFAPLGGQNLIEAAACGCPVVLGPHTFNFAEAAELACAAGAAQRVPDLAQGMAQAAALAGDARAHEQASERATRFAATHRGAAQATARAIVALVQPEGGLH</sequence>
<dbReference type="GO" id="GO:0009245">
    <property type="term" value="P:lipid A biosynthetic process"/>
    <property type="evidence" value="ECO:0007669"/>
    <property type="project" value="TreeGrafter"/>
</dbReference>
<dbReference type="Pfam" id="PF04413">
    <property type="entry name" value="Glycos_transf_N"/>
    <property type="match status" value="1"/>
</dbReference>
<dbReference type="Gene3D" id="3.40.50.11720">
    <property type="entry name" value="3-Deoxy-D-manno-octulosonic-acid transferase, N-terminal domain"/>
    <property type="match status" value="1"/>
</dbReference>
<dbReference type="PANTHER" id="PTHR42755:SF1">
    <property type="entry name" value="3-DEOXY-D-MANNO-OCTULOSONIC ACID TRANSFERASE, MITOCHONDRIAL-RELATED"/>
    <property type="match status" value="1"/>
</dbReference>
<evidence type="ECO:0000313" key="12">
    <source>
        <dbReference type="Proteomes" id="UP000321485"/>
    </source>
</evidence>
<comment type="subcellular location">
    <subcellularLocation>
        <location evidence="9">Cell membrane</location>
    </subcellularLocation>
</comment>
<dbReference type="Proteomes" id="UP000321485">
    <property type="component" value="Unassembled WGS sequence"/>
</dbReference>
<dbReference type="InterPro" id="IPR038107">
    <property type="entry name" value="Glycos_transf_N_sf"/>
</dbReference>
<evidence type="ECO:0000256" key="9">
    <source>
        <dbReference type="RuleBase" id="RU365103"/>
    </source>
</evidence>
<keyword evidence="4 9" id="KW-0808">Transferase</keyword>
<protein>
    <recommendedName>
        <fullName evidence="3 9">3-deoxy-D-manno-octulosonic acid transferase</fullName>
        <shortName evidence="9">Kdo transferase</shortName>
        <ecNumber evidence="2 9">2.4.99.12</ecNumber>
    </recommendedName>
    <alternativeName>
        <fullName evidence="5 9">Lipid IV(A) 3-deoxy-D-manno-octulosonic acid transferase</fullName>
    </alternativeName>
</protein>
<evidence type="ECO:0000259" key="10">
    <source>
        <dbReference type="Pfam" id="PF04413"/>
    </source>
</evidence>
<keyword evidence="9" id="KW-0472">Membrane</keyword>
<evidence type="ECO:0000256" key="2">
    <source>
        <dbReference type="ARBA" id="ARBA00012621"/>
    </source>
</evidence>
<evidence type="ECO:0000256" key="3">
    <source>
        <dbReference type="ARBA" id="ARBA00019077"/>
    </source>
</evidence>
<name>A0A561XPU2_ACIDE</name>
<dbReference type="Gene3D" id="3.40.50.2000">
    <property type="entry name" value="Glycogen Phosphorylase B"/>
    <property type="match status" value="1"/>
</dbReference>
<keyword evidence="9" id="KW-1003">Cell membrane</keyword>
<feature type="site" description="Transition state stabilizer" evidence="8">
    <location>
        <position position="219"/>
    </location>
</feature>
<gene>
    <name evidence="11" type="ORF">ATF69_2069</name>
</gene>
<proteinExistence type="inferred from homology"/>
<dbReference type="PANTHER" id="PTHR42755">
    <property type="entry name" value="3-DEOXY-MANNO-OCTULOSONATE CYTIDYLYLTRANSFERASE"/>
    <property type="match status" value="1"/>
</dbReference>
<dbReference type="InterPro" id="IPR007507">
    <property type="entry name" value="Glycos_transf_N"/>
</dbReference>
<evidence type="ECO:0000313" key="11">
    <source>
        <dbReference type="EMBL" id="TWG38129.1"/>
    </source>
</evidence>
<evidence type="ECO:0000256" key="5">
    <source>
        <dbReference type="ARBA" id="ARBA00031445"/>
    </source>
</evidence>
<evidence type="ECO:0000256" key="1">
    <source>
        <dbReference type="ARBA" id="ARBA00004713"/>
    </source>
</evidence>
<dbReference type="GeneID" id="51111136"/>
<dbReference type="SUPFAM" id="SSF53756">
    <property type="entry name" value="UDP-Glycosyltransferase/glycogen phosphorylase"/>
    <property type="match status" value="1"/>
</dbReference>
<dbReference type="EMBL" id="VJWE01000012">
    <property type="protein sequence ID" value="TWG38129.1"/>
    <property type="molecule type" value="Genomic_DNA"/>
</dbReference>
<dbReference type="UniPathway" id="UPA00958"/>
<accession>A0A561XPU2</accession>
<dbReference type="AlphaFoldDB" id="A0A561XPU2"/>
<reference evidence="11 12" key="1">
    <citation type="journal article" date="2015" name="Stand. Genomic Sci.">
        <title>Genomic Encyclopedia of Bacterial and Archaeal Type Strains, Phase III: the genomes of soil and plant-associated and newly described type strains.</title>
        <authorList>
            <person name="Whitman W.B."/>
            <person name="Woyke T."/>
            <person name="Klenk H.P."/>
            <person name="Zhou Y."/>
            <person name="Lilburn T.G."/>
            <person name="Beck B.J."/>
            <person name="De Vos P."/>
            <person name="Vandamme P."/>
            <person name="Eisen J.A."/>
            <person name="Garrity G."/>
            <person name="Hugenholtz P."/>
            <person name="Kyrpides N.C."/>
        </authorList>
    </citation>
    <scope>NUCLEOTIDE SEQUENCE [LARGE SCALE GENOMIC DNA]</scope>
    <source>
        <strain evidence="11 12">DSM 64</strain>
    </source>
</reference>
<dbReference type="GO" id="GO:0005886">
    <property type="term" value="C:plasma membrane"/>
    <property type="evidence" value="ECO:0007669"/>
    <property type="project" value="UniProtKB-SubCell"/>
</dbReference>
<feature type="active site" description="Proton acceptor" evidence="7">
    <location>
        <position position="73"/>
    </location>
</feature>
<comment type="caution">
    <text evidence="11">The sequence shown here is derived from an EMBL/GenBank/DDBJ whole genome shotgun (WGS) entry which is preliminary data.</text>
</comment>
<feature type="domain" description="3-deoxy-D-manno-octulosonic-acid transferase N-terminal" evidence="10">
    <location>
        <begin position="37"/>
        <end position="222"/>
    </location>
</feature>
<evidence type="ECO:0000256" key="7">
    <source>
        <dbReference type="PIRSR" id="PIRSR639901-1"/>
    </source>
</evidence>
<dbReference type="GO" id="GO:0009244">
    <property type="term" value="P:lipopolysaccharide core region biosynthetic process"/>
    <property type="evidence" value="ECO:0007669"/>
    <property type="project" value="UniProtKB-UniRule"/>
</dbReference>
<dbReference type="EC" id="2.4.99.12" evidence="2 9"/>
<feature type="site" description="Transition state stabilizer" evidence="8">
    <location>
        <position position="143"/>
    </location>
</feature>
<comment type="similarity">
    <text evidence="9">Belongs to the glycosyltransferase group 1 family.</text>
</comment>
<dbReference type="RefSeq" id="WP_146870864.1">
    <property type="nucleotide sequence ID" value="NZ_VJWE01000012.1"/>
</dbReference>
<evidence type="ECO:0000256" key="6">
    <source>
        <dbReference type="ARBA" id="ARBA00049183"/>
    </source>
</evidence>
<comment type="catalytic activity">
    <reaction evidence="6 9">
        <text>lipid IVA (E. coli) + CMP-3-deoxy-beta-D-manno-octulosonate = alpha-Kdo-(2-&gt;6)-lipid IVA (E. coli) + CMP + H(+)</text>
        <dbReference type="Rhea" id="RHEA:28066"/>
        <dbReference type="ChEBI" id="CHEBI:15378"/>
        <dbReference type="ChEBI" id="CHEBI:58603"/>
        <dbReference type="ChEBI" id="CHEBI:60364"/>
        <dbReference type="ChEBI" id="CHEBI:60377"/>
        <dbReference type="ChEBI" id="CHEBI:85987"/>
        <dbReference type="EC" id="2.4.99.12"/>
    </reaction>
</comment>
<evidence type="ECO:0000256" key="8">
    <source>
        <dbReference type="PIRSR" id="PIRSR639901-2"/>
    </source>
</evidence>
<dbReference type="InterPro" id="IPR039901">
    <property type="entry name" value="Kdotransferase"/>
</dbReference>
<dbReference type="GO" id="GO:0043842">
    <property type="term" value="F:Kdo transferase activity"/>
    <property type="evidence" value="ECO:0007669"/>
    <property type="project" value="UniProtKB-EC"/>
</dbReference>
<comment type="pathway">
    <text evidence="1 9">Bacterial outer membrane biogenesis; LPS core biosynthesis.</text>
</comment>
<evidence type="ECO:0000256" key="4">
    <source>
        <dbReference type="ARBA" id="ARBA00022679"/>
    </source>
</evidence>
<organism evidence="11 12">
    <name type="scientific">Acidovorax delafieldii</name>
    <name type="common">Pseudomonas delafieldii</name>
    <dbReference type="NCBI Taxonomy" id="47920"/>
    <lineage>
        <taxon>Bacteria</taxon>
        <taxon>Pseudomonadati</taxon>
        <taxon>Pseudomonadota</taxon>
        <taxon>Betaproteobacteria</taxon>
        <taxon>Burkholderiales</taxon>
        <taxon>Comamonadaceae</taxon>
        <taxon>Acidovorax</taxon>
    </lineage>
</organism>
<comment type="function">
    <text evidence="9">Involved in lipopolysaccharide (LPS) biosynthesis. Catalyzes the transfer of 3-deoxy-D-manno-octulosonate (Kdo) residue(s) from CMP-Kdo to lipid IV(A), the tetraacyldisaccharide-1,4'-bisphosphate precursor of lipid A.</text>
</comment>